<proteinExistence type="predicted"/>
<comment type="caution">
    <text evidence="1">The sequence shown here is derived from an EMBL/GenBank/DDBJ whole genome shotgun (WGS) entry which is preliminary data.</text>
</comment>
<sequence>MHISSCLSTASYISFSPPSLSFSSPKRRNRLLPMSLSLRIAVVGDVHDDWDLRDDAKALHFLQPDLVCLQVILVTRT</sequence>
<evidence type="ECO:0000313" key="2">
    <source>
        <dbReference type="Proteomes" id="UP001234297"/>
    </source>
</evidence>
<dbReference type="Proteomes" id="UP001234297">
    <property type="component" value="Chromosome 5"/>
</dbReference>
<organism evidence="1 2">
    <name type="scientific">Persea americana</name>
    <name type="common">Avocado</name>
    <dbReference type="NCBI Taxonomy" id="3435"/>
    <lineage>
        <taxon>Eukaryota</taxon>
        <taxon>Viridiplantae</taxon>
        <taxon>Streptophyta</taxon>
        <taxon>Embryophyta</taxon>
        <taxon>Tracheophyta</taxon>
        <taxon>Spermatophyta</taxon>
        <taxon>Magnoliopsida</taxon>
        <taxon>Magnoliidae</taxon>
        <taxon>Laurales</taxon>
        <taxon>Lauraceae</taxon>
        <taxon>Persea</taxon>
    </lineage>
</organism>
<reference evidence="1 2" key="1">
    <citation type="journal article" date="2022" name="Hortic Res">
        <title>A haplotype resolved chromosomal level avocado genome allows analysis of novel avocado genes.</title>
        <authorList>
            <person name="Nath O."/>
            <person name="Fletcher S.J."/>
            <person name="Hayward A."/>
            <person name="Shaw L.M."/>
            <person name="Masouleh A.K."/>
            <person name="Furtado A."/>
            <person name="Henry R.J."/>
            <person name="Mitter N."/>
        </authorList>
    </citation>
    <scope>NUCLEOTIDE SEQUENCE [LARGE SCALE GENOMIC DNA]</scope>
    <source>
        <strain evidence="2">cv. Hass</strain>
    </source>
</reference>
<name>A0ACC2M792_PERAE</name>
<gene>
    <name evidence="1" type="ORF">MRB53_017905</name>
</gene>
<dbReference type="EMBL" id="CM056813">
    <property type="protein sequence ID" value="KAJ8641211.1"/>
    <property type="molecule type" value="Genomic_DNA"/>
</dbReference>
<keyword evidence="2" id="KW-1185">Reference proteome</keyword>
<protein>
    <submittedName>
        <fullName evidence="1">Uncharacterized protein</fullName>
    </submittedName>
</protein>
<accession>A0ACC2M792</accession>
<evidence type="ECO:0000313" key="1">
    <source>
        <dbReference type="EMBL" id="KAJ8641211.1"/>
    </source>
</evidence>